<sequence length="124" mass="14994">MHTYWRETVQGRECTSLRERDCKKCDSDNLKRHMMIHTRERLYKCDTHTMIHTGERLCKYDTRERLFKYTWRYILEMDRTSVNRVAMSERRYKCEVCDASLSAIRSGKVSSPHKLTGKLLTRLR</sequence>
<comment type="caution">
    <text evidence="1">The sequence shown here is derived from an EMBL/GenBank/DDBJ whole genome shotgun (WGS) entry which is preliminary data.</text>
</comment>
<reference evidence="1" key="2">
    <citation type="submission" date="2020-11" db="EMBL/GenBank/DDBJ databases">
        <authorList>
            <person name="McCartney M.A."/>
            <person name="Auch B."/>
            <person name="Kono T."/>
            <person name="Mallez S."/>
            <person name="Becker A."/>
            <person name="Gohl D.M."/>
            <person name="Silverstein K.A.T."/>
            <person name="Koren S."/>
            <person name="Bechman K.B."/>
            <person name="Herman A."/>
            <person name="Abrahante J.E."/>
            <person name="Garbe J."/>
        </authorList>
    </citation>
    <scope>NUCLEOTIDE SEQUENCE</scope>
    <source>
        <strain evidence="1">Duluth1</strain>
        <tissue evidence="1">Whole animal</tissue>
    </source>
</reference>
<gene>
    <name evidence="1" type="ORF">DPMN_113122</name>
</gene>
<organism evidence="1 2">
    <name type="scientific">Dreissena polymorpha</name>
    <name type="common">Zebra mussel</name>
    <name type="synonym">Mytilus polymorpha</name>
    <dbReference type="NCBI Taxonomy" id="45954"/>
    <lineage>
        <taxon>Eukaryota</taxon>
        <taxon>Metazoa</taxon>
        <taxon>Spiralia</taxon>
        <taxon>Lophotrochozoa</taxon>
        <taxon>Mollusca</taxon>
        <taxon>Bivalvia</taxon>
        <taxon>Autobranchia</taxon>
        <taxon>Heteroconchia</taxon>
        <taxon>Euheterodonta</taxon>
        <taxon>Imparidentia</taxon>
        <taxon>Neoheterodontei</taxon>
        <taxon>Myida</taxon>
        <taxon>Dreissenoidea</taxon>
        <taxon>Dreissenidae</taxon>
        <taxon>Dreissena</taxon>
    </lineage>
</organism>
<dbReference type="Proteomes" id="UP000828390">
    <property type="component" value="Unassembled WGS sequence"/>
</dbReference>
<accession>A0A9D4KHV1</accession>
<dbReference type="Gene3D" id="3.30.160.60">
    <property type="entry name" value="Classic Zinc Finger"/>
    <property type="match status" value="1"/>
</dbReference>
<dbReference type="SUPFAM" id="SSF57667">
    <property type="entry name" value="beta-beta-alpha zinc fingers"/>
    <property type="match status" value="1"/>
</dbReference>
<protein>
    <submittedName>
        <fullName evidence="1">Uncharacterized protein</fullName>
    </submittedName>
</protein>
<dbReference type="AlphaFoldDB" id="A0A9D4KHV1"/>
<dbReference type="EMBL" id="JAIWYP010000004">
    <property type="protein sequence ID" value="KAH3839689.1"/>
    <property type="molecule type" value="Genomic_DNA"/>
</dbReference>
<proteinExistence type="predicted"/>
<name>A0A9D4KHV1_DREPO</name>
<evidence type="ECO:0000313" key="1">
    <source>
        <dbReference type="EMBL" id="KAH3839689.1"/>
    </source>
</evidence>
<reference evidence="1" key="1">
    <citation type="journal article" date="2019" name="bioRxiv">
        <title>The Genome of the Zebra Mussel, Dreissena polymorpha: A Resource for Invasive Species Research.</title>
        <authorList>
            <person name="McCartney M.A."/>
            <person name="Auch B."/>
            <person name="Kono T."/>
            <person name="Mallez S."/>
            <person name="Zhang Y."/>
            <person name="Obille A."/>
            <person name="Becker A."/>
            <person name="Abrahante J.E."/>
            <person name="Garbe J."/>
            <person name="Badalamenti J.P."/>
            <person name="Herman A."/>
            <person name="Mangelson H."/>
            <person name="Liachko I."/>
            <person name="Sullivan S."/>
            <person name="Sone E.D."/>
            <person name="Koren S."/>
            <person name="Silverstein K.A.T."/>
            <person name="Beckman K.B."/>
            <person name="Gohl D.M."/>
        </authorList>
    </citation>
    <scope>NUCLEOTIDE SEQUENCE</scope>
    <source>
        <strain evidence="1">Duluth1</strain>
        <tissue evidence="1">Whole animal</tissue>
    </source>
</reference>
<evidence type="ECO:0000313" key="2">
    <source>
        <dbReference type="Proteomes" id="UP000828390"/>
    </source>
</evidence>
<keyword evidence="2" id="KW-1185">Reference proteome</keyword>
<dbReference type="InterPro" id="IPR036236">
    <property type="entry name" value="Znf_C2H2_sf"/>
</dbReference>